<evidence type="ECO:0000313" key="3">
    <source>
        <dbReference type="Proteomes" id="UP000615446"/>
    </source>
</evidence>
<protein>
    <submittedName>
        <fullName evidence="2">Uncharacterized protein</fullName>
    </submittedName>
</protein>
<organism evidence="2 3">
    <name type="scientific">Rhizophagus clarus</name>
    <dbReference type="NCBI Taxonomy" id="94130"/>
    <lineage>
        <taxon>Eukaryota</taxon>
        <taxon>Fungi</taxon>
        <taxon>Fungi incertae sedis</taxon>
        <taxon>Mucoromycota</taxon>
        <taxon>Glomeromycotina</taxon>
        <taxon>Glomeromycetes</taxon>
        <taxon>Glomerales</taxon>
        <taxon>Glomeraceae</taxon>
        <taxon>Rhizophagus</taxon>
    </lineage>
</organism>
<proteinExistence type="predicted"/>
<dbReference type="EMBL" id="BLAL01000262">
    <property type="protein sequence ID" value="GES98136.1"/>
    <property type="molecule type" value="Genomic_DNA"/>
</dbReference>
<reference evidence="2" key="1">
    <citation type="submission" date="2019-10" db="EMBL/GenBank/DDBJ databases">
        <title>Conservation and host-specific expression of non-tandemly repeated heterogenous ribosome RNA gene in arbuscular mycorrhizal fungi.</title>
        <authorList>
            <person name="Maeda T."/>
            <person name="Kobayashi Y."/>
            <person name="Nakagawa T."/>
            <person name="Ezawa T."/>
            <person name="Yamaguchi K."/>
            <person name="Bino T."/>
            <person name="Nishimoto Y."/>
            <person name="Shigenobu S."/>
            <person name="Kawaguchi M."/>
        </authorList>
    </citation>
    <scope>NUCLEOTIDE SEQUENCE</scope>
    <source>
        <strain evidence="2">HR1</strain>
    </source>
</reference>
<name>A0A8H3QZV2_9GLOM</name>
<evidence type="ECO:0000256" key="1">
    <source>
        <dbReference type="SAM" id="Phobius"/>
    </source>
</evidence>
<keyword evidence="1" id="KW-0472">Membrane</keyword>
<evidence type="ECO:0000313" key="2">
    <source>
        <dbReference type="EMBL" id="GES98136.1"/>
    </source>
</evidence>
<dbReference type="AlphaFoldDB" id="A0A8H3QZV2"/>
<accession>A0A8H3QZV2</accession>
<keyword evidence="1" id="KW-1133">Transmembrane helix</keyword>
<feature type="transmembrane region" description="Helical" evidence="1">
    <location>
        <begin position="6"/>
        <end position="25"/>
    </location>
</feature>
<keyword evidence="1" id="KW-0812">Transmembrane</keyword>
<comment type="caution">
    <text evidence="2">The sequence shown here is derived from an EMBL/GenBank/DDBJ whole genome shotgun (WGS) entry which is preliminary data.</text>
</comment>
<sequence length="87" mass="9801">MNDQIVMVLFMTLAGVGIFTFRFAWINFTNSNSSDLNLIQCDSKTVLSESICIGWLHAHTIMIRSADLLIYNLLRSNENGQITCSNN</sequence>
<gene>
    <name evidence="2" type="ORF">RCL2_002469800</name>
</gene>
<dbReference type="Proteomes" id="UP000615446">
    <property type="component" value="Unassembled WGS sequence"/>
</dbReference>